<dbReference type="GO" id="GO:0003730">
    <property type="term" value="F:mRNA 3'-UTR binding"/>
    <property type="evidence" value="ECO:0007669"/>
    <property type="project" value="TreeGrafter"/>
</dbReference>
<dbReference type="GO" id="GO:0035368">
    <property type="term" value="F:selenocysteine insertion sequence binding"/>
    <property type="evidence" value="ECO:0007669"/>
    <property type="project" value="InterPro"/>
</dbReference>
<proteinExistence type="predicted"/>
<dbReference type="Gene3D" id="3.30.1330.30">
    <property type="match status" value="1"/>
</dbReference>
<dbReference type="EMBL" id="UYRT01086778">
    <property type="protein sequence ID" value="VDN31759.1"/>
    <property type="molecule type" value="Genomic_DNA"/>
</dbReference>
<evidence type="ECO:0000313" key="2">
    <source>
        <dbReference type="EMBL" id="VDN31759.1"/>
    </source>
</evidence>
<feature type="domain" description="Ribosomal protein eL8/eL30/eS12/Gadd45" evidence="1">
    <location>
        <begin position="45"/>
        <end position="143"/>
    </location>
</feature>
<dbReference type="GO" id="GO:1990904">
    <property type="term" value="C:ribonucleoprotein complex"/>
    <property type="evidence" value="ECO:0007669"/>
    <property type="project" value="TreeGrafter"/>
</dbReference>
<name>A0A3P7QNJ0_9BILA</name>
<accession>A0A3P7QNJ0</accession>
<dbReference type="AlphaFoldDB" id="A0A3P7QNJ0"/>
<evidence type="ECO:0000313" key="3">
    <source>
        <dbReference type="Proteomes" id="UP000271098"/>
    </source>
</evidence>
<dbReference type="OrthoDB" id="263617at2759"/>
<dbReference type="Proteomes" id="UP000271098">
    <property type="component" value="Unassembled WGS sequence"/>
</dbReference>
<sequence>MQVKQENAPNGSERCIDNPFNINATDIDAAIVDFLKKVKHFQDRAWKENPTKANSKRRLVYGLREVRKQLNSGTAQCIIMAKDIETADHNELFNEIDVIGQLCASQNVNMLWISSKHSLGKAVKKFPFVSAVAVCDFRGAEDLYEAAVGICEEFTACCRIADHVDQPSLFA</sequence>
<gene>
    <name evidence="2" type="ORF">GPUH_LOCUS18445</name>
</gene>
<dbReference type="InterPro" id="IPR004038">
    <property type="entry name" value="Ribosomal_eL8/eL30/eS12/Gad45"/>
</dbReference>
<dbReference type="InterPro" id="IPR040051">
    <property type="entry name" value="SECISBP2"/>
</dbReference>
<reference evidence="2 3" key="1">
    <citation type="submission" date="2018-11" db="EMBL/GenBank/DDBJ databases">
        <authorList>
            <consortium name="Pathogen Informatics"/>
        </authorList>
    </citation>
    <scope>NUCLEOTIDE SEQUENCE [LARGE SCALE GENOMIC DNA]</scope>
</reference>
<dbReference type="PANTHER" id="PTHR13284:SF4">
    <property type="entry name" value="C2H2-TYPE DOMAIN-CONTAINING PROTEIN"/>
    <property type="match status" value="1"/>
</dbReference>
<dbReference type="Pfam" id="PF01248">
    <property type="entry name" value="Ribosomal_L7Ae"/>
    <property type="match status" value="1"/>
</dbReference>
<dbReference type="GO" id="GO:0005739">
    <property type="term" value="C:mitochondrion"/>
    <property type="evidence" value="ECO:0007669"/>
    <property type="project" value="TreeGrafter"/>
</dbReference>
<keyword evidence="3" id="KW-1185">Reference proteome</keyword>
<dbReference type="PANTHER" id="PTHR13284">
    <property type="entry name" value="GH01354P"/>
    <property type="match status" value="1"/>
</dbReference>
<dbReference type="SUPFAM" id="SSF55315">
    <property type="entry name" value="L30e-like"/>
    <property type="match status" value="1"/>
</dbReference>
<evidence type="ECO:0000259" key="1">
    <source>
        <dbReference type="Pfam" id="PF01248"/>
    </source>
</evidence>
<dbReference type="GO" id="GO:0043021">
    <property type="term" value="F:ribonucleoprotein complex binding"/>
    <property type="evidence" value="ECO:0007669"/>
    <property type="project" value="TreeGrafter"/>
</dbReference>
<organism evidence="2 3">
    <name type="scientific">Gongylonema pulchrum</name>
    <dbReference type="NCBI Taxonomy" id="637853"/>
    <lineage>
        <taxon>Eukaryota</taxon>
        <taxon>Metazoa</taxon>
        <taxon>Ecdysozoa</taxon>
        <taxon>Nematoda</taxon>
        <taxon>Chromadorea</taxon>
        <taxon>Rhabditida</taxon>
        <taxon>Spirurina</taxon>
        <taxon>Spiruromorpha</taxon>
        <taxon>Spiruroidea</taxon>
        <taxon>Gongylonematidae</taxon>
        <taxon>Gongylonema</taxon>
    </lineage>
</organism>
<dbReference type="InterPro" id="IPR029064">
    <property type="entry name" value="Ribosomal_eL30-like_sf"/>
</dbReference>
<protein>
    <recommendedName>
        <fullName evidence="1">Ribosomal protein eL8/eL30/eS12/Gadd45 domain-containing protein</fullName>
    </recommendedName>
</protein>